<keyword evidence="5" id="KW-1185">Reference proteome</keyword>
<dbReference type="InterPro" id="IPR014044">
    <property type="entry name" value="CAP_dom"/>
</dbReference>
<reference evidence="4" key="1">
    <citation type="submission" date="2015-10" db="EMBL/GenBank/DDBJ databases">
        <authorList>
            <person name="Regsiter A."/>
            <person name="william w."/>
        </authorList>
    </citation>
    <scope>NUCLEOTIDE SEQUENCE</scope>
    <source>
        <strain evidence="4">Montdore</strain>
    </source>
</reference>
<accession>A0A292Q1G7</accession>
<dbReference type="InterPro" id="IPR035940">
    <property type="entry name" value="CAP_sf"/>
</dbReference>
<dbReference type="PRINTS" id="PR00837">
    <property type="entry name" value="V5TPXLIKE"/>
</dbReference>
<dbReference type="SMART" id="SM00198">
    <property type="entry name" value="SCP"/>
    <property type="match status" value="1"/>
</dbReference>
<evidence type="ECO:0000256" key="1">
    <source>
        <dbReference type="SAM" id="MobiDB-lite"/>
    </source>
</evidence>
<evidence type="ECO:0000313" key="5">
    <source>
        <dbReference type="Proteomes" id="UP001412239"/>
    </source>
</evidence>
<feature type="region of interest" description="Disordered" evidence="1">
    <location>
        <begin position="193"/>
        <end position="276"/>
    </location>
</feature>
<keyword evidence="2" id="KW-0732">Signal</keyword>
<dbReference type="PROSITE" id="PS01009">
    <property type="entry name" value="CRISP_1"/>
    <property type="match status" value="1"/>
</dbReference>
<dbReference type="InterPro" id="IPR001283">
    <property type="entry name" value="CRISP-related"/>
</dbReference>
<dbReference type="Proteomes" id="UP001412239">
    <property type="component" value="Unassembled WGS sequence"/>
</dbReference>
<dbReference type="AlphaFoldDB" id="A0A292Q1G7"/>
<dbReference type="PANTHER" id="PTHR10334">
    <property type="entry name" value="CYSTEINE-RICH SECRETORY PROTEIN-RELATED"/>
    <property type="match status" value="1"/>
</dbReference>
<sequence>MLNPFPLLLISTLLSSTAALSTGINRRHASPQNSQPGGGDGDPYFNNDLPRFKREILEAHNARRKEFGVAPLSWDNELWKMAKSVTKTCVFQHSGGPYGENLYGSSGGNPKSAVDAFADEVKNYRDDNLIWDGNSPRTKDGTVIGHYTQVAWKDTVKVACATSDQRCNFPGGAMWFVVCEYWPPGNVGSPNENLYQKNVGRPGEAFKDPANLKVDVPPFKGNGIQMPESLANDLTGGSNNNVGGGGGNSPISDPGSGEQNPPPQPQPPQDGNTEFKIVTVTITRRSEPTPGPAKRAVLGE</sequence>
<feature type="region of interest" description="Disordered" evidence="1">
    <location>
        <begin position="25"/>
        <end position="45"/>
    </location>
</feature>
<evidence type="ECO:0000256" key="2">
    <source>
        <dbReference type="SAM" id="SignalP"/>
    </source>
</evidence>
<organism evidence="4 5">
    <name type="scientific">Tuber aestivum</name>
    <name type="common">summer truffle</name>
    <dbReference type="NCBI Taxonomy" id="59557"/>
    <lineage>
        <taxon>Eukaryota</taxon>
        <taxon>Fungi</taxon>
        <taxon>Dikarya</taxon>
        <taxon>Ascomycota</taxon>
        <taxon>Pezizomycotina</taxon>
        <taxon>Pezizomycetes</taxon>
        <taxon>Pezizales</taxon>
        <taxon>Tuberaceae</taxon>
        <taxon>Tuber</taxon>
    </lineage>
</organism>
<name>A0A292Q1G7_9PEZI</name>
<dbReference type="Pfam" id="PF00188">
    <property type="entry name" value="CAP"/>
    <property type="match status" value="1"/>
</dbReference>
<dbReference type="EMBL" id="LN890975">
    <property type="protein sequence ID" value="CUS13264.1"/>
    <property type="molecule type" value="Genomic_DNA"/>
</dbReference>
<protein>
    <recommendedName>
        <fullName evidence="3">SCP domain-containing protein</fullName>
    </recommendedName>
</protein>
<proteinExistence type="predicted"/>
<dbReference type="Gene3D" id="3.40.33.10">
    <property type="entry name" value="CAP"/>
    <property type="match status" value="1"/>
</dbReference>
<feature type="domain" description="SCP" evidence="3">
    <location>
        <begin position="51"/>
        <end position="189"/>
    </location>
</feature>
<evidence type="ECO:0000259" key="3">
    <source>
        <dbReference type="SMART" id="SM00198"/>
    </source>
</evidence>
<dbReference type="InterPro" id="IPR018244">
    <property type="entry name" value="Allrgn_V5/Tpx1_CS"/>
</dbReference>
<dbReference type="SUPFAM" id="SSF55797">
    <property type="entry name" value="PR-1-like"/>
    <property type="match status" value="1"/>
</dbReference>
<dbReference type="GO" id="GO:0005576">
    <property type="term" value="C:extracellular region"/>
    <property type="evidence" value="ECO:0007669"/>
    <property type="project" value="InterPro"/>
</dbReference>
<evidence type="ECO:0000313" key="4">
    <source>
        <dbReference type="EMBL" id="CUS13264.1"/>
    </source>
</evidence>
<feature type="signal peptide" evidence="2">
    <location>
        <begin position="1"/>
        <end position="19"/>
    </location>
</feature>
<gene>
    <name evidence="4" type="ORF">GSTUAT00002640001</name>
</gene>
<feature type="chain" id="PRO_5011973932" description="SCP domain-containing protein" evidence="2">
    <location>
        <begin position="20"/>
        <end position="300"/>
    </location>
</feature>